<keyword evidence="3" id="KW-0812">Transmembrane</keyword>
<evidence type="ECO:0000313" key="5">
    <source>
        <dbReference type="EMBL" id="KAF2078379.1"/>
    </source>
</evidence>
<feature type="domain" description="Purple acid phosphatase N-terminal" evidence="4">
    <location>
        <begin position="239"/>
        <end position="338"/>
    </location>
</feature>
<gene>
    <name evidence="5" type="ORF">CYY_000362</name>
</gene>
<organism evidence="5 6">
    <name type="scientific">Polysphondylium violaceum</name>
    <dbReference type="NCBI Taxonomy" id="133409"/>
    <lineage>
        <taxon>Eukaryota</taxon>
        <taxon>Amoebozoa</taxon>
        <taxon>Evosea</taxon>
        <taxon>Eumycetozoa</taxon>
        <taxon>Dictyostelia</taxon>
        <taxon>Dictyosteliales</taxon>
        <taxon>Dictyosteliaceae</taxon>
        <taxon>Polysphondylium</taxon>
    </lineage>
</organism>
<sequence>MTFSVEEKTLLGIGALDAFLLLIFIIHFTIVYLLAQKNISQYGTFSSSSSTRSSSNEIELQNNGDNNNQDVYDATIKGNYSNPSSSSATDKDMNYIDFLTKRQFRIILVESVACLVIFELLILVLVMFDKLHIAAGVIIMFFVAALHWVSMIMPSNSSIIRSTLKMNAIKKWAHRVSWKIYNGKKQSHYGYWIGLFVILVAVLALNIVLEGTCEDELVLIDTRIMRRFMKASCATTGLPCFVYLTLNEHPHSSIIANFHTALESGVDVPTPTCVYDNTSRTEVAQYLHSATGNHYKMPIEVIRYVNWVHIEDLTPDTVYYFRCGSDKYGYSEERKFRTASDNPHSNFTFIVGGDVDVGDTANRISSVGAKQEPAFAMVGGDLAYDHAQYSCYRIVDKWLNNWQTRMITPSGLTIPIIASIGNHEVIGDYEASKDRVPFFLRYFPQMNKVDDNPSHVDDRLSYNPVSIGGANGTVIFNLDSGHASSMSVQRDWMQQQLDSKYVNTKLRFSIYHVPMYPTYRLYENTRSANVRDNWLSLFDTYKFNIGFENHDHAYKRTKPMHNNQVVDLENNTSNTTSTVYIGDGAWGVSLRPLPDSRWYQSFSKATNYITKISIDNQNSIITYESIDDNDQTFDSGTIKF</sequence>
<comment type="caution">
    <text evidence="5">The sequence shown here is derived from an EMBL/GenBank/DDBJ whole genome shotgun (WGS) entry which is preliminary data.</text>
</comment>
<evidence type="ECO:0000256" key="3">
    <source>
        <dbReference type="SAM" id="Phobius"/>
    </source>
</evidence>
<feature type="compositionally biased region" description="Polar residues" evidence="2">
    <location>
        <begin position="56"/>
        <end position="67"/>
    </location>
</feature>
<dbReference type="GO" id="GO:0046872">
    <property type="term" value="F:metal ion binding"/>
    <property type="evidence" value="ECO:0007669"/>
    <property type="project" value="InterPro"/>
</dbReference>
<dbReference type="Gene3D" id="3.60.21.10">
    <property type="match status" value="1"/>
</dbReference>
<dbReference type="PANTHER" id="PTHR22953:SF109">
    <property type="entry name" value="PURPLE ACID PHOSPHATASE"/>
    <property type="match status" value="1"/>
</dbReference>
<dbReference type="InterPro" id="IPR039331">
    <property type="entry name" value="PAPs-like"/>
</dbReference>
<name>A0A8J4Q3V9_9MYCE</name>
<feature type="compositionally biased region" description="Low complexity" evidence="2">
    <location>
        <begin position="46"/>
        <end position="55"/>
    </location>
</feature>
<keyword evidence="3" id="KW-1133">Transmembrane helix</keyword>
<dbReference type="OrthoDB" id="45007at2759"/>
<dbReference type="Pfam" id="PF16656">
    <property type="entry name" value="Pur_ac_phosph_N"/>
    <property type="match status" value="1"/>
</dbReference>
<dbReference type="Proteomes" id="UP000695562">
    <property type="component" value="Unassembled WGS sequence"/>
</dbReference>
<keyword evidence="1" id="KW-0732">Signal</keyword>
<dbReference type="AlphaFoldDB" id="A0A8J4Q3V9"/>
<keyword evidence="6" id="KW-1185">Reference proteome</keyword>
<feature type="transmembrane region" description="Helical" evidence="3">
    <location>
        <begin position="12"/>
        <end position="35"/>
    </location>
</feature>
<dbReference type="GO" id="GO:0003993">
    <property type="term" value="F:acid phosphatase activity"/>
    <property type="evidence" value="ECO:0007669"/>
    <property type="project" value="InterPro"/>
</dbReference>
<feature type="transmembrane region" description="Helical" evidence="3">
    <location>
        <begin position="133"/>
        <end position="153"/>
    </location>
</feature>
<dbReference type="SUPFAM" id="SSF56300">
    <property type="entry name" value="Metallo-dependent phosphatases"/>
    <property type="match status" value="1"/>
</dbReference>
<dbReference type="Gene3D" id="2.60.40.380">
    <property type="entry name" value="Purple acid phosphatase-like, N-terminal"/>
    <property type="match status" value="1"/>
</dbReference>
<dbReference type="EMBL" id="AJWJ01000006">
    <property type="protein sequence ID" value="KAF2078379.1"/>
    <property type="molecule type" value="Genomic_DNA"/>
</dbReference>
<evidence type="ECO:0000256" key="1">
    <source>
        <dbReference type="ARBA" id="ARBA00022729"/>
    </source>
</evidence>
<dbReference type="InterPro" id="IPR029052">
    <property type="entry name" value="Metallo-depent_PP-like"/>
</dbReference>
<evidence type="ECO:0000259" key="4">
    <source>
        <dbReference type="Pfam" id="PF16656"/>
    </source>
</evidence>
<dbReference type="InterPro" id="IPR008963">
    <property type="entry name" value="Purple_acid_Pase-like_N"/>
</dbReference>
<dbReference type="SUPFAM" id="SSF49363">
    <property type="entry name" value="Purple acid phosphatase, N-terminal domain"/>
    <property type="match status" value="1"/>
</dbReference>
<feature type="transmembrane region" description="Helical" evidence="3">
    <location>
        <begin position="106"/>
        <end position="127"/>
    </location>
</feature>
<evidence type="ECO:0000313" key="6">
    <source>
        <dbReference type="Proteomes" id="UP000695562"/>
    </source>
</evidence>
<dbReference type="InterPro" id="IPR015914">
    <property type="entry name" value="PAPs_N"/>
</dbReference>
<reference evidence="5" key="1">
    <citation type="submission" date="2020-01" db="EMBL/GenBank/DDBJ databases">
        <title>Development of genomics and gene disruption for Polysphondylium violaceum indicates a role for the polyketide synthase stlB in stalk morphogenesis.</title>
        <authorList>
            <person name="Narita B."/>
            <person name="Kawabe Y."/>
            <person name="Kin K."/>
            <person name="Saito T."/>
            <person name="Gibbs R."/>
            <person name="Kuspa A."/>
            <person name="Muzny D."/>
            <person name="Queller D."/>
            <person name="Richards S."/>
            <person name="Strassman J."/>
            <person name="Sucgang R."/>
            <person name="Worley K."/>
            <person name="Schaap P."/>
        </authorList>
    </citation>
    <scope>NUCLEOTIDE SEQUENCE</scope>
    <source>
        <strain evidence="5">QSvi11</strain>
    </source>
</reference>
<evidence type="ECO:0000256" key="2">
    <source>
        <dbReference type="SAM" id="MobiDB-lite"/>
    </source>
</evidence>
<feature type="transmembrane region" description="Helical" evidence="3">
    <location>
        <begin position="189"/>
        <end position="209"/>
    </location>
</feature>
<feature type="region of interest" description="Disordered" evidence="2">
    <location>
        <begin position="46"/>
        <end position="67"/>
    </location>
</feature>
<dbReference type="PANTHER" id="PTHR22953">
    <property type="entry name" value="ACID PHOSPHATASE RELATED"/>
    <property type="match status" value="1"/>
</dbReference>
<protein>
    <recommendedName>
        <fullName evidence="4">Purple acid phosphatase N-terminal domain-containing protein</fullName>
    </recommendedName>
</protein>
<proteinExistence type="predicted"/>
<accession>A0A8J4Q3V9</accession>
<keyword evidence="3" id="KW-0472">Membrane</keyword>